<dbReference type="PROSITE" id="PS51257">
    <property type="entry name" value="PROKAR_LIPOPROTEIN"/>
    <property type="match status" value="1"/>
</dbReference>
<dbReference type="RefSeq" id="WP_262566006.1">
    <property type="nucleotide sequence ID" value="NZ_JAPFCC010000001.1"/>
</dbReference>
<dbReference type="InterPro" id="IPR007446">
    <property type="entry name" value="PilP"/>
</dbReference>
<reference evidence="1 2" key="1">
    <citation type="submission" date="2022-10" db="EMBL/GenBank/DDBJ databases">
        <title>High-quality genome sequences of two octocoral-associated bacteria, Endozoicomonas euniceicola EF212 and Endozoicomonas gorgoniicola PS125.</title>
        <authorList>
            <person name="Chiou Y.-J."/>
            <person name="Chen Y.-H."/>
        </authorList>
    </citation>
    <scope>NUCLEOTIDE SEQUENCE [LARGE SCALE GENOMIC DNA]</scope>
    <source>
        <strain evidence="1 2">PS125</strain>
    </source>
</reference>
<dbReference type="Pfam" id="PF04351">
    <property type="entry name" value="PilP"/>
    <property type="match status" value="1"/>
</dbReference>
<name>A0ABT3N3Y1_9GAMM</name>
<organism evidence="1 2">
    <name type="scientific">Endozoicomonas gorgoniicola</name>
    <dbReference type="NCBI Taxonomy" id="1234144"/>
    <lineage>
        <taxon>Bacteria</taxon>
        <taxon>Pseudomonadati</taxon>
        <taxon>Pseudomonadota</taxon>
        <taxon>Gammaproteobacteria</taxon>
        <taxon>Oceanospirillales</taxon>
        <taxon>Endozoicomonadaceae</taxon>
        <taxon>Endozoicomonas</taxon>
    </lineage>
</organism>
<proteinExistence type="predicted"/>
<dbReference type="EMBL" id="JAPFCC010000001">
    <property type="protein sequence ID" value="MCW7556314.1"/>
    <property type="molecule type" value="Genomic_DNA"/>
</dbReference>
<evidence type="ECO:0000313" key="1">
    <source>
        <dbReference type="EMBL" id="MCW7556314.1"/>
    </source>
</evidence>
<keyword evidence="2" id="KW-1185">Reference proteome</keyword>
<dbReference type="Gene3D" id="2.30.30.830">
    <property type="match status" value="1"/>
</dbReference>
<comment type="caution">
    <text evidence="1">The sequence shown here is derived from an EMBL/GenBank/DDBJ whole genome shotgun (WGS) entry which is preliminary data.</text>
</comment>
<accession>A0ABT3N3Y1</accession>
<evidence type="ECO:0000313" key="2">
    <source>
        <dbReference type="Proteomes" id="UP001209854"/>
    </source>
</evidence>
<sequence length="174" mass="19504">MMKRWQWGFLAGAILSVTGCGGQSGKTDIDQYMREMRARPSGKIEPLPEFKPYEAFAYQAAGMRSPFEPPVILRAGNQQINSNVKPDLAREKGFLEQFDIESISLVGSISNEGGLWGLVRSSEGVHRVKEGDYLGRNHGRIDYIDEQELRIIEIIPAGNDLWIERPRTLILGGQ</sequence>
<protein>
    <submittedName>
        <fullName evidence="1">Pilus assembly protein PilP</fullName>
    </submittedName>
</protein>
<gene>
    <name evidence="1" type="ORF">NX722_27520</name>
</gene>
<dbReference type="Proteomes" id="UP001209854">
    <property type="component" value="Unassembled WGS sequence"/>
</dbReference>
<dbReference type="PIRSF" id="PIRSF016481">
    <property type="entry name" value="Pilus_assembly_PilP"/>
    <property type="match status" value="1"/>
</dbReference>